<evidence type="ECO:0000256" key="3">
    <source>
        <dbReference type="PIRNR" id="PIRNR005751"/>
    </source>
</evidence>
<dbReference type="Proteomes" id="UP000005632">
    <property type="component" value="Chromosome"/>
</dbReference>
<sequence>MTIQTAQPMKGTLLGEVKTFLSANSLSYEGDPSFTCLLRDDSDRIIGTGSLEGNVLKYIAIEKNHQGEGLLSQLMTSLVTQAFFEGYTHLFIFTKPKNKALFSPFGFFPIEETEQVLLMENRKDGILQYINSLERETEELVRGRGLSKIGDIGVIVVNCNPFTKGHRYLIAYAAQKCALLHVFVVSSDKSVFPSSVRFDLVKKGTEDLSNVLVHEASDYLVSSATFPSYFLKETNKAGFVNCQLDIGIFLHYIVPALGITRRFVGTEPLCRTTEAYNRQMELMLGAKGVGFEEVARKQESEVPISASLVRRLMAQKRFEDIKPLVPETTYDFIMSQQGQAIADQLKMERV</sequence>
<dbReference type="EMBL" id="CP003155">
    <property type="protein sequence ID" value="AEV30315.1"/>
    <property type="molecule type" value="Genomic_DNA"/>
</dbReference>
<accession>G8QUK7</accession>
<dbReference type="RefSeq" id="WP_014271155.1">
    <property type="nucleotide sequence ID" value="NC_016633.1"/>
</dbReference>
<dbReference type="OrthoDB" id="9779753at2"/>
<dbReference type="HOGENOM" id="CLU_063190_0_0_12"/>
<dbReference type="AlphaFoldDB" id="G8QUK7"/>
<dbReference type="GO" id="GO:0005524">
    <property type="term" value="F:ATP binding"/>
    <property type="evidence" value="ECO:0007669"/>
    <property type="project" value="UniProtKB-UniRule"/>
</dbReference>
<dbReference type="GO" id="GO:0016747">
    <property type="term" value="F:acyltransferase activity, transferring groups other than amino-acyl groups"/>
    <property type="evidence" value="ECO:0007669"/>
    <property type="project" value="InterPro"/>
</dbReference>
<comment type="catalytic activity">
    <reaction evidence="3">
        <text>holo-[citrate lyase ACP] + acetate + ATP = acetyl-[citrate lyase ACP] + AMP + diphosphate</text>
        <dbReference type="Rhea" id="RHEA:23788"/>
        <dbReference type="Rhea" id="RHEA-COMP:10158"/>
        <dbReference type="Rhea" id="RHEA-COMP:13710"/>
        <dbReference type="ChEBI" id="CHEBI:30089"/>
        <dbReference type="ChEBI" id="CHEBI:30616"/>
        <dbReference type="ChEBI" id="CHEBI:33019"/>
        <dbReference type="ChEBI" id="CHEBI:82683"/>
        <dbReference type="ChEBI" id="CHEBI:137976"/>
        <dbReference type="ChEBI" id="CHEBI:456215"/>
        <dbReference type="EC" id="6.2.1.22"/>
    </reaction>
</comment>
<reference evidence="5 6" key="1">
    <citation type="submission" date="2011-11" db="EMBL/GenBank/DDBJ databases">
        <title>Complete sequence of Spirochaeta sp. grapes.</title>
        <authorList>
            <consortium name="US DOE Joint Genome Institute"/>
            <person name="Lucas S."/>
            <person name="Han J."/>
            <person name="Lapidus A."/>
            <person name="Cheng J.-F."/>
            <person name="Goodwin L."/>
            <person name="Pitluck S."/>
            <person name="Peters L."/>
            <person name="Ovchinnikova G."/>
            <person name="Munk A.C."/>
            <person name="Detter J.C."/>
            <person name="Han C."/>
            <person name="Tapia R."/>
            <person name="Land M."/>
            <person name="Hauser L."/>
            <person name="Kyrpides N."/>
            <person name="Ivanova N."/>
            <person name="Pagani I."/>
            <person name="Ritalahtilisa K."/>
            <person name="Loeffler F."/>
            <person name="Woyke T."/>
        </authorList>
    </citation>
    <scope>NUCLEOTIDE SEQUENCE [LARGE SCALE GENOMIC DNA]</scope>
    <source>
        <strain evidence="6">ATCC BAA-1885 / DSM 22778 / Grapes</strain>
    </source>
</reference>
<keyword evidence="1 3" id="KW-0547">Nucleotide-binding</keyword>
<name>G8QUK7_SPHPG</name>
<dbReference type="Gene3D" id="3.40.630.30">
    <property type="match status" value="1"/>
</dbReference>
<dbReference type="SUPFAM" id="SSF52374">
    <property type="entry name" value="Nucleotidylyl transferase"/>
    <property type="match status" value="1"/>
</dbReference>
<dbReference type="GO" id="GO:0008771">
    <property type="term" value="F:[citrate (pro-3S)-lyase] ligase activity"/>
    <property type="evidence" value="ECO:0007669"/>
    <property type="project" value="UniProtKB-EC"/>
</dbReference>
<protein>
    <recommendedName>
        <fullName evidence="3">[Citrate [pro-3S]-lyase] ligase</fullName>
        <ecNumber evidence="3">6.2.1.22</ecNumber>
    </recommendedName>
</protein>
<dbReference type="KEGG" id="sgp:SpiGrapes_2554"/>
<keyword evidence="5" id="KW-0456">Lyase</keyword>
<dbReference type="InterPro" id="IPR014729">
    <property type="entry name" value="Rossmann-like_a/b/a_fold"/>
</dbReference>
<dbReference type="PANTHER" id="PTHR40599">
    <property type="entry name" value="[CITRATE [PRO-3S]-LYASE] LIGASE"/>
    <property type="match status" value="1"/>
</dbReference>
<dbReference type="PANTHER" id="PTHR40599:SF1">
    <property type="entry name" value="[CITRATE [PRO-3S]-LYASE] LIGASE"/>
    <property type="match status" value="1"/>
</dbReference>
<dbReference type="eggNOG" id="COG3053">
    <property type="taxonomic scope" value="Bacteria"/>
</dbReference>
<keyword evidence="3 5" id="KW-0436">Ligase</keyword>
<dbReference type="Gene3D" id="3.40.50.620">
    <property type="entry name" value="HUPs"/>
    <property type="match status" value="1"/>
</dbReference>
<dbReference type="PIRSF" id="PIRSF005751">
    <property type="entry name" value="Acet_citr_lig"/>
    <property type="match status" value="1"/>
</dbReference>
<dbReference type="InterPro" id="IPR000182">
    <property type="entry name" value="GNAT_dom"/>
</dbReference>
<dbReference type="Pfam" id="PF00583">
    <property type="entry name" value="Acetyltransf_1"/>
    <property type="match status" value="1"/>
</dbReference>
<dbReference type="InterPro" id="IPR005216">
    <property type="entry name" value="Citrate_lyase_ligase"/>
</dbReference>
<organism evidence="5 6">
    <name type="scientific">Sphaerochaeta pleomorpha (strain ATCC BAA-1885 / DSM 22778 / Grapes)</name>
    <dbReference type="NCBI Taxonomy" id="158190"/>
    <lineage>
        <taxon>Bacteria</taxon>
        <taxon>Pseudomonadati</taxon>
        <taxon>Spirochaetota</taxon>
        <taxon>Spirochaetia</taxon>
        <taxon>Spirochaetales</taxon>
        <taxon>Sphaerochaetaceae</taxon>
        <taxon>Sphaerochaeta</taxon>
    </lineage>
</organism>
<evidence type="ECO:0000259" key="4">
    <source>
        <dbReference type="PROSITE" id="PS51186"/>
    </source>
</evidence>
<evidence type="ECO:0000313" key="6">
    <source>
        <dbReference type="Proteomes" id="UP000005632"/>
    </source>
</evidence>
<evidence type="ECO:0000256" key="1">
    <source>
        <dbReference type="ARBA" id="ARBA00022741"/>
    </source>
</evidence>
<feature type="domain" description="N-acetyltransferase" evidence="4">
    <location>
        <begin position="1"/>
        <end position="124"/>
    </location>
</feature>
<dbReference type="Pfam" id="PF08218">
    <property type="entry name" value="Citrate_ly_lig"/>
    <property type="match status" value="1"/>
</dbReference>
<dbReference type="SMART" id="SM00764">
    <property type="entry name" value="Citrate_ly_lig"/>
    <property type="match status" value="1"/>
</dbReference>
<dbReference type="EC" id="6.2.1.22" evidence="3"/>
<evidence type="ECO:0000256" key="2">
    <source>
        <dbReference type="ARBA" id="ARBA00022840"/>
    </source>
</evidence>
<dbReference type="GO" id="GO:0016829">
    <property type="term" value="F:lyase activity"/>
    <property type="evidence" value="ECO:0007669"/>
    <property type="project" value="UniProtKB-KW"/>
</dbReference>
<gene>
    <name evidence="5" type="ordered locus">SpiGrapes_2554</name>
</gene>
<keyword evidence="2 3" id="KW-0067">ATP-binding</keyword>
<dbReference type="PROSITE" id="PS51186">
    <property type="entry name" value="GNAT"/>
    <property type="match status" value="1"/>
</dbReference>
<proteinExistence type="predicted"/>
<keyword evidence="6" id="KW-1185">Reference proteome</keyword>
<comment type="function">
    <text evidence="3">Acetylation of prosthetic group (2-(5''-phosphoribosyl)-3'-dephosphocoenzyme-A) of the gamma subunit of citrate lyase.</text>
</comment>
<dbReference type="InterPro" id="IPR013166">
    <property type="entry name" value="Citrate_lyase_ligase_C"/>
</dbReference>
<dbReference type="STRING" id="158190.SpiGrapes_2554"/>
<dbReference type="NCBIfam" id="TIGR00124">
    <property type="entry name" value="cit_ly_ligase"/>
    <property type="match status" value="1"/>
</dbReference>
<dbReference type="InterPro" id="IPR016181">
    <property type="entry name" value="Acyl_CoA_acyltransferase"/>
</dbReference>
<dbReference type="SUPFAM" id="SSF55729">
    <property type="entry name" value="Acyl-CoA N-acyltransferases (Nat)"/>
    <property type="match status" value="1"/>
</dbReference>
<evidence type="ECO:0000313" key="5">
    <source>
        <dbReference type="EMBL" id="AEV30315.1"/>
    </source>
</evidence>